<dbReference type="OrthoDB" id="41532at2759"/>
<evidence type="ECO:0000256" key="2">
    <source>
        <dbReference type="SAM" id="Phobius"/>
    </source>
</evidence>
<evidence type="ECO:0000256" key="1">
    <source>
        <dbReference type="ARBA" id="ARBA00022679"/>
    </source>
</evidence>
<feature type="domain" description="N-acetyltransferase" evidence="3">
    <location>
        <begin position="55"/>
        <end position="221"/>
    </location>
</feature>
<keyword evidence="2" id="KW-0472">Membrane</keyword>
<keyword evidence="1" id="KW-0808">Transferase</keyword>
<dbReference type="GO" id="GO:0008080">
    <property type="term" value="F:N-acetyltransferase activity"/>
    <property type="evidence" value="ECO:0007669"/>
    <property type="project" value="InterPro"/>
</dbReference>
<accession>A0A8J6EAK2</accession>
<dbReference type="InterPro" id="IPR016181">
    <property type="entry name" value="Acyl_CoA_acyltransferase"/>
</dbReference>
<gene>
    <name evidence="4" type="ORF">GDO78_019953</name>
</gene>
<dbReference type="Gene3D" id="3.40.630.30">
    <property type="match status" value="1"/>
</dbReference>
<dbReference type="Pfam" id="PF00583">
    <property type="entry name" value="Acetyltransf_1"/>
    <property type="match status" value="1"/>
</dbReference>
<dbReference type="PANTHER" id="PTHR13947">
    <property type="entry name" value="GNAT FAMILY N-ACETYLTRANSFERASE"/>
    <property type="match status" value="1"/>
</dbReference>
<dbReference type="AlphaFoldDB" id="A0A8J6EAK2"/>
<keyword evidence="2" id="KW-1133">Transmembrane helix</keyword>
<evidence type="ECO:0000313" key="4">
    <source>
        <dbReference type="EMBL" id="KAG9464423.1"/>
    </source>
</evidence>
<keyword evidence="2" id="KW-0812">Transmembrane</keyword>
<reference evidence="4" key="1">
    <citation type="thesis" date="2020" institute="ProQuest LLC" country="789 East Eisenhower Parkway, Ann Arbor, MI, USA">
        <title>Comparative Genomics and Chromosome Evolution.</title>
        <authorList>
            <person name="Mudd A.B."/>
        </authorList>
    </citation>
    <scope>NUCLEOTIDE SEQUENCE</scope>
    <source>
        <strain evidence="4">HN-11 Male</strain>
        <tissue evidence="4">Kidney and liver</tissue>
    </source>
</reference>
<keyword evidence="5" id="KW-1185">Reference proteome</keyword>
<dbReference type="PANTHER" id="PTHR13947:SF58">
    <property type="entry name" value="8B (PUTATIVE,_PSEUDO-RELATED"/>
    <property type="match status" value="1"/>
</dbReference>
<organism evidence="4 5">
    <name type="scientific">Eleutherodactylus coqui</name>
    <name type="common">Puerto Rican coqui</name>
    <dbReference type="NCBI Taxonomy" id="57060"/>
    <lineage>
        <taxon>Eukaryota</taxon>
        <taxon>Metazoa</taxon>
        <taxon>Chordata</taxon>
        <taxon>Craniata</taxon>
        <taxon>Vertebrata</taxon>
        <taxon>Euteleostomi</taxon>
        <taxon>Amphibia</taxon>
        <taxon>Batrachia</taxon>
        <taxon>Anura</taxon>
        <taxon>Neobatrachia</taxon>
        <taxon>Hyloidea</taxon>
        <taxon>Eleutherodactylidae</taxon>
        <taxon>Eleutherodactylinae</taxon>
        <taxon>Eleutherodactylus</taxon>
        <taxon>Eleutherodactylus</taxon>
    </lineage>
</organism>
<name>A0A8J6EAK2_ELECQ</name>
<feature type="transmembrane region" description="Helical" evidence="2">
    <location>
        <begin position="54"/>
        <end position="76"/>
    </location>
</feature>
<dbReference type="InterPro" id="IPR050769">
    <property type="entry name" value="NAT_camello-type"/>
</dbReference>
<dbReference type="SUPFAM" id="SSF55729">
    <property type="entry name" value="Acyl-CoA N-acyltransferases (Nat)"/>
    <property type="match status" value="1"/>
</dbReference>
<evidence type="ECO:0000313" key="5">
    <source>
        <dbReference type="Proteomes" id="UP000770717"/>
    </source>
</evidence>
<dbReference type="Proteomes" id="UP000770717">
    <property type="component" value="Unassembled WGS sequence"/>
</dbReference>
<comment type="caution">
    <text evidence="4">The sequence shown here is derived from an EMBL/GenBank/DDBJ whole genome shotgun (WGS) entry which is preliminary data.</text>
</comment>
<dbReference type="InterPro" id="IPR000182">
    <property type="entry name" value="GNAT_dom"/>
</dbReference>
<dbReference type="CDD" id="cd04301">
    <property type="entry name" value="NAT_SF"/>
    <property type="match status" value="1"/>
</dbReference>
<dbReference type="PROSITE" id="PS51186">
    <property type="entry name" value="GNAT"/>
    <property type="match status" value="1"/>
</dbReference>
<protein>
    <recommendedName>
        <fullName evidence="3">N-acetyltransferase domain-containing protein</fullName>
    </recommendedName>
</protein>
<evidence type="ECO:0000259" key="3">
    <source>
        <dbReference type="PROSITE" id="PS51186"/>
    </source>
</evidence>
<dbReference type="EMBL" id="WNTK01004457">
    <property type="protein sequence ID" value="KAG9464423.1"/>
    <property type="molecule type" value="Genomic_DNA"/>
</dbReference>
<proteinExistence type="predicted"/>
<sequence>MSDYFLRLYKDSDYDVARELFASGMKEHIGKAFQHAIRQPHIWLPALASSVLPALNLVSVTTFILAFTAALVAVWFGARYMYTSYIDHSLSHDMLDIGQYYMQRDGYCFWVVESTGGEVIGTVAAIPSSEPGGEKHLELKRLSVAKQHRGKGIAKVLCKTLMDFAQRSGCEAVVLMTTLPQIGAWKLYEKLGFKQTHYCYPPGLLGRVLDFRVLVYKYNVPAV</sequence>